<dbReference type="AlphaFoldDB" id="A0A5K7SBI1"/>
<reference evidence="1" key="1">
    <citation type="journal article" date="2020" name="Int. J. Syst. Evol. Microbiol.">
        <title>Aquipluma nitroreducens gen. nov. sp. nov., a novel facultatively anaerobic bacterium isolated from a freshwater lake.</title>
        <authorList>
            <person name="Watanabe M."/>
            <person name="Kojima H."/>
            <person name="Fukui M."/>
        </authorList>
    </citation>
    <scope>NUCLEOTIDE SEQUENCE</scope>
    <source>
        <strain evidence="1">MeG22</strain>
    </source>
</reference>
<dbReference type="Proteomes" id="UP001193389">
    <property type="component" value="Chromosome"/>
</dbReference>
<sequence>METIETFKVGLNDLPTREVWYFGPKMIYCSEKTIIKHKNYTFELCIYDIKGNGAEYVKIFDSENKQVFENLTIVRSYSWNSCYVMFHNEFNPLSNCYFKFGAKTEFDLKAFLNKLVLMAEKFKLCRSNYPSFQYVYVYIIFLFFHLKEKNISASQYSERYNTLKKMRFYISKELTDNVSSYSFSKETIYYKIFDRILNKQLDVFKNKPIHFD</sequence>
<keyword evidence="2" id="KW-1185">Reference proteome</keyword>
<name>A0A5K7SBI1_9BACT</name>
<evidence type="ECO:0000313" key="1">
    <source>
        <dbReference type="EMBL" id="BBE18839.1"/>
    </source>
</evidence>
<gene>
    <name evidence="1" type="ORF">AQPE_3008</name>
</gene>
<proteinExistence type="predicted"/>
<dbReference type="RefSeq" id="WP_318347138.1">
    <property type="nucleotide sequence ID" value="NZ_AP018694.1"/>
</dbReference>
<dbReference type="EMBL" id="AP018694">
    <property type="protein sequence ID" value="BBE18839.1"/>
    <property type="molecule type" value="Genomic_DNA"/>
</dbReference>
<accession>A0A5K7SBI1</accession>
<protein>
    <submittedName>
        <fullName evidence="1">Uncharacterized protein</fullName>
    </submittedName>
</protein>
<evidence type="ECO:0000313" key="2">
    <source>
        <dbReference type="Proteomes" id="UP001193389"/>
    </source>
</evidence>
<dbReference type="KEGG" id="anf:AQPE_3008"/>
<organism evidence="1 2">
    <name type="scientific">Aquipluma nitroreducens</name>
    <dbReference type="NCBI Taxonomy" id="2010828"/>
    <lineage>
        <taxon>Bacteria</taxon>
        <taxon>Pseudomonadati</taxon>
        <taxon>Bacteroidota</taxon>
        <taxon>Bacteroidia</taxon>
        <taxon>Marinilabiliales</taxon>
        <taxon>Prolixibacteraceae</taxon>
        <taxon>Aquipluma</taxon>
    </lineage>
</organism>